<dbReference type="EMBL" id="QXFZ01001839">
    <property type="protein sequence ID" value="KAE9084234.1"/>
    <property type="molecule type" value="Genomic_DNA"/>
</dbReference>
<feature type="compositionally biased region" description="Acidic residues" evidence="1">
    <location>
        <begin position="721"/>
        <end position="736"/>
    </location>
</feature>
<dbReference type="Proteomes" id="UP000441208">
    <property type="component" value="Unassembled WGS sequence"/>
</dbReference>
<protein>
    <submittedName>
        <fullName evidence="2">Uncharacterized protein</fullName>
    </submittedName>
</protein>
<dbReference type="PANTHER" id="PTHR46586:SF3">
    <property type="entry name" value="ANKYRIN REPEAT-CONTAINING PROTEIN"/>
    <property type="match status" value="1"/>
</dbReference>
<dbReference type="SUPFAM" id="SSF48403">
    <property type="entry name" value="Ankyrin repeat"/>
    <property type="match status" value="2"/>
</dbReference>
<dbReference type="Gene3D" id="1.25.40.20">
    <property type="entry name" value="Ankyrin repeat-containing domain"/>
    <property type="match status" value="2"/>
</dbReference>
<evidence type="ECO:0000313" key="3">
    <source>
        <dbReference type="Proteomes" id="UP000441208"/>
    </source>
</evidence>
<proteinExistence type="predicted"/>
<dbReference type="AlphaFoldDB" id="A0A6A3QWZ5"/>
<dbReference type="PANTHER" id="PTHR46586">
    <property type="entry name" value="ANKYRIN REPEAT-CONTAINING PROTEIN"/>
    <property type="match status" value="1"/>
</dbReference>
<evidence type="ECO:0000256" key="1">
    <source>
        <dbReference type="SAM" id="MobiDB-lite"/>
    </source>
</evidence>
<gene>
    <name evidence="2" type="ORF">PF007_g21591</name>
</gene>
<feature type="region of interest" description="Disordered" evidence="1">
    <location>
        <begin position="718"/>
        <end position="745"/>
    </location>
</feature>
<organism evidence="2 3">
    <name type="scientific">Phytophthora fragariae</name>
    <dbReference type="NCBI Taxonomy" id="53985"/>
    <lineage>
        <taxon>Eukaryota</taxon>
        <taxon>Sar</taxon>
        <taxon>Stramenopiles</taxon>
        <taxon>Oomycota</taxon>
        <taxon>Peronosporomycetes</taxon>
        <taxon>Peronosporales</taxon>
        <taxon>Peronosporaceae</taxon>
        <taxon>Phytophthora</taxon>
    </lineage>
</organism>
<evidence type="ECO:0000313" key="2">
    <source>
        <dbReference type="EMBL" id="KAE9084234.1"/>
    </source>
</evidence>
<dbReference type="InterPro" id="IPR052050">
    <property type="entry name" value="SecEffector_AnkRepeat"/>
</dbReference>
<dbReference type="InterPro" id="IPR036770">
    <property type="entry name" value="Ankyrin_rpt-contain_sf"/>
</dbReference>
<dbReference type="Pfam" id="PF13637">
    <property type="entry name" value="Ank_4"/>
    <property type="match status" value="1"/>
</dbReference>
<sequence>MPFTLQSVAVVLRNESGADALEQAGPLVSQWLGPAPHLSLSAACSFQSPALLDWIWACSCPLQQDSSTPAASNSWALTRFLCSDEFYSRWQFAEAARVAVERSDTQLLQWLFDRFQPAVVPSDVVALAVLKGDLAVLQFLAANADTSRGLKVQWTDTVVSDALQRNQLETAHWLHQHAPFGTMTEEVHEWAVKAAMDAGDWDFCRALLPRGRCILDYADFCATPAVVEWKLDCGYFQRDWTGAVVAIHDLASTDHLDLIRRLSDQHDPPPQDLDWMGEWRDALSDACIHGNLDVIKFLVGHPTGQQAVDEMGRGKALANLMRYPAAKGNIEAMQYLLEQGADGPVEKAMVSAISSGQVDAVKWLLERFPRTSEIPEYCFMDEAARRGRVDLLQLFQSLELSGVPGDSTPASPPPLVEAEEDQPTAIAITVDDADRHRKIIPNVARVRYSWLATDPMDDAAANGELQAVQWLHENCTEGCTTAAMDEAAANGFLDVVKWLHANRTEGCSSNAMDFAAGSDHLEILQWLHANTTVGCTKSAMNLAAVGGHVETLEWLASNRSEGCTAHGIELAVSNGHLGVASWLMRRFPELTPARFSAPLSKNKFDVLLFLHVNYPEAFTPDFVQSVLQPRTRRPSPNDVQIKDWLKQHYPVPDVPEGQGGRAHGLAGRIAENIAQQIARQLGGDFRMLPGQQGAGQQGPAMPNTALAMVMNNIMVRVEHGDGDEDDGDEDGGDEDMFGNQTFGII</sequence>
<comment type="caution">
    <text evidence="2">The sequence shown here is derived from an EMBL/GenBank/DDBJ whole genome shotgun (WGS) entry which is preliminary data.</text>
</comment>
<reference evidence="2 3" key="1">
    <citation type="submission" date="2018-08" db="EMBL/GenBank/DDBJ databases">
        <title>Genomic investigation of the strawberry pathogen Phytophthora fragariae indicates pathogenicity is determined by transcriptional variation in three key races.</title>
        <authorList>
            <person name="Adams T.M."/>
            <person name="Armitage A.D."/>
            <person name="Sobczyk M.K."/>
            <person name="Bates H.J."/>
            <person name="Dunwell J.M."/>
            <person name="Nellist C.F."/>
            <person name="Harrison R.J."/>
        </authorList>
    </citation>
    <scope>NUCLEOTIDE SEQUENCE [LARGE SCALE GENOMIC DNA]</scope>
    <source>
        <strain evidence="2 3">NOV-71</strain>
    </source>
</reference>
<name>A0A6A3QWZ5_9STRA</name>
<dbReference type="InterPro" id="IPR002110">
    <property type="entry name" value="Ankyrin_rpt"/>
</dbReference>
<accession>A0A6A3QWZ5</accession>